<dbReference type="InterPro" id="IPR011050">
    <property type="entry name" value="Pectin_lyase_fold/virulence"/>
</dbReference>
<dbReference type="InterPro" id="IPR012334">
    <property type="entry name" value="Pectin_lyas_fold"/>
</dbReference>
<evidence type="ECO:0000256" key="1">
    <source>
        <dbReference type="SAM" id="SignalP"/>
    </source>
</evidence>
<organism evidence="2 3">
    <name type="scientific">Alteromonas mediterranea</name>
    <dbReference type="NCBI Taxonomy" id="314275"/>
    <lineage>
        <taxon>Bacteria</taxon>
        <taxon>Pseudomonadati</taxon>
        <taxon>Pseudomonadota</taxon>
        <taxon>Gammaproteobacteria</taxon>
        <taxon>Alteromonadales</taxon>
        <taxon>Alteromonadaceae</taxon>
        <taxon>Alteromonas/Salinimonas group</taxon>
        <taxon>Alteromonas</taxon>
    </lineage>
</organism>
<feature type="signal peptide" evidence="1">
    <location>
        <begin position="1"/>
        <end position="19"/>
    </location>
</feature>
<geneLocation type="plasmid" evidence="3">
    <name>pamcp48-600</name>
</geneLocation>
<keyword evidence="1" id="KW-0732">Signal</keyword>
<dbReference type="RefSeq" id="WP_071960788.1">
    <property type="nucleotide sequence ID" value="NZ_CP018025.1"/>
</dbReference>
<dbReference type="Gene3D" id="2.160.20.10">
    <property type="entry name" value="Single-stranded right-handed beta-helix, Pectin lyase-like"/>
    <property type="match status" value="1"/>
</dbReference>
<evidence type="ECO:0000313" key="2">
    <source>
        <dbReference type="EMBL" id="APD92175.1"/>
    </source>
</evidence>
<gene>
    <name evidence="2" type="ORF">BM524_19845</name>
</gene>
<name>A0AAC9NSW5_9ALTE</name>
<dbReference type="SUPFAM" id="SSF51126">
    <property type="entry name" value="Pectin lyase-like"/>
    <property type="match status" value="1"/>
</dbReference>
<feature type="chain" id="PRO_5042013673" description="DUF1565 domain-containing protein" evidence="1">
    <location>
        <begin position="20"/>
        <end position="252"/>
    </location>
</feature>
<proteinExistence type="predicted"/>
<evidence type="ECO:0000313" key="3">
    <source>
        <dbReference type="Proteomes" id="UP000182101"/>
    </source>
</evidence>
<keyword evidence="2" id="KW-0614">Plasmid</keyword>
<dbReference type="AlphaFoldDB" id="A0AAC9NSW5"/>
<sequence>MKKLAAIALAVMSVTSAHAELVDMSNYTNVFYVSESGSDDSDGSEANPFATVAQAIIAAGDSGDAIYISAGQYDITYTGFDAEYNSGVYNRNTGLNNAGKDVYFICEAGETILYIDGADIETRDVYFYSGTGYSNIYGMTFIRDSDGRTSKYSNAFFSTHESTPVQGAFYNTVFQSLNADKVSLVYSNASKAEIAVYNSVFDVVGAFWSSYSGAGDGVLIKDSVTNANFPYGDGSVVFDNALSNVEWGKTTK</sequence>
<accession>A0AAC9NSW5</accession>
<dbReference type="Proteomes" id="UP000182101">
    <property type="component" value="Plasmid pAMCP48-600"/>
</dbReference>
<reference evidence="2 3" key="1">
    <citation type="submission" date="2016-11" db="EMBL/GenBank/DDBJ databases">
        <title>Networking in microbes: conjugative elements and plasmids in the genus Alteromonas.</title>
        <authorList>
            <person name="Lopez-Perez M."/>
            <person name="Ramon-Marco N."/>
            <person name="Rodriguez-Valera F."/>
        </authorList>
    </citation>
    <scope>NUCLEOTIDE SEQUENCE [LARGE SCALE GENOMIC DNA]</scope>
    <source>
        <strain evidence="2 3">CP48</strain>
        <plasmid evidence="3">pamcp48-600</plasmid>
    </source>
</reference>
<protein>
    <recommendedName>
        <fullName evidence="4">DUF1565 domain-containing protein</fullName>
    </recommendedName>
</protein>
<evidence type="ECO:0008006" key="4">
    <source>
        <dbReference type="Google" id="ProtNLM"/>
    </source>
</evidence>
<dbReference type="EMBL" id="CP018025">
    <property type="protein sequence ID" value="APD92175.1"/>
    <property type="molecule type" value="Genomic_DNA"/>
</dbReference>